<dbReference type="EMBL" id="JAYRBN010000037">
    <property type="protein sequence ID" value="KAL2747055.1"/>
    <property type="molecule type" value="Genomic_DNA"/>
</dbReference>
<keyword evidence="7" id="KW-0812">Transmembrane</keyword>
<evidence type="ECO:0000256" key="7">
    <source>
        <dbReference type="SAM" id="Phobius"/>
    </source>
</evidence>
<keyword evidence="7" id="KW-0472">Membrane</keyword>
<evidence type="ECO:0000313" key="8">
    <source>
        <dbReference type="EMBL" id="KAL2747055.1"/>
    </source>
</evidence>
<comment type="caution">
    <text evidence="8">The sequence shown here is derived from an EMBL/GenBank/DDBJ whole genome shotgun (WGS) entry which is preliminary data.</text>
</comment>
<evidence type="ECO:0000256" key="5">
    <source>
        <dbReference type="ARBA" id="ARBA00022917"/>
    </source>
</evidence>
<dbReference type="Pfam" id="PF01652">
    <property type="entry name" value="IF4E"/>
    <property type="match status" value="1"/>
</dbReference>
<evidence type="ECO:0000256" key="4">
    <source>
        <dbReference type="ARBA" id="ARBA00022884"/>
    </source>
</evidence>
<reference evidence="8 9" key="1">
    <citation type="journal article" date="2024" name="Ann. Entomol. Soc. Am.">
        <title>Genomic analyses of the southern and eastern yellowjacket wasps (Hymenoptera: Vespidae) reveal evolutionary signatures of social life.</title>
        <authorList>
            <person name="Catto M.A."/>
            <person name="Caine P.B."/>
            <person name="Orr S.E."/>
            <person name="Hunt B.G."/>
            <person name="Goodisman M.A.D."/>
        </authorList>
    </citation>
    <scope>NUCLEOTIDE SEQUENCE [LARGE SCALE GENOMIC DNA]</scope>
    <source>
        <strain evidence="8">232</strain>
        <tissue evidence="8">Head and thorax</tissue>
    </source>
</reference>
<feature type="transmembrane region" description="Helical" evidence="7">
    <location>
        <begin position="20"/>
        <end position="45"/>
    </location>
</feature>
<evidence type="ECO:0000256" key="6">
    <source>
        <dbReference type="RuleBase" id="RU004374"/>
    </source>
</evidence>
<protein>
    <submittedName>
        <fullName evidence="8">Eukaryotic translation initiation factor 4E type 3-like isoform X2</fullName>
    </submittedName>
</protein>
<dbReference type="Proteomes" id="UP001607303">
    <property type="component" value="Unassembled WGS sequence"/>
</dbReference>
<dbReference type="PANTHER" id="PTHR11960:SF66">
    <property type="entry name" value="EUKARYOTIC TRANSLATION INITIATION FACTOR 4E TYPE 3"/>
    <property type="match status" value="1"/>
</dbReference>
<keyword evidence="2 6" id="KW-0396">Initiation factor</keyword>
<keyword evidence="7" id="KW-1133">Transmembrane helix</keyword>
<keyword evidence="3" id="KW-0810">Translation regulation</keyword>
<evidence type="ECO:0000256" key="1">
    <source>
        <dbReference type="ARBA" id="ARBA00009860"/>
    </source>
</evidence>
<keyword evidence="5 6" id="KW-0648">Protein biosynthesis</keyword>
<comment type="similarity">
    <text evidence="1 6">Belongs to the eukaryotic initiation factor 4E family.</text>
</comment>
<evidence type="ECO:0000256" key="3">
    <source>
        <dbReference type="ARBA" id="ARBA00022845"/>
    </source>
</evidence>
<gene>
    <name evidence="8" type="ORF">V1477_005425</name>
</gene>
<accession>A0ABD2CQT0</accession>
<name>A0ABD2CQT0_VESMC</name>
<dbReference type="InterPro" id="IPR023398">
    <property type="entry name" value="TIF_eIF4e-like"/>
</dbReference>
<dbReference type="AlphaFoldDB" id="A0ABD2CQT0"/>
<dbReference type="SUPFAM" id="SSF55418">
    <property type="entry name" value="eIF4e-like"/>
    <property type="match status" value="1"/>
</dbReference>
<dbReference type="GO" id="GO:0003743">
    <property type="term" value="F:translation initiation factor activity"/>
    <property type="evidence" value="ECO:0007669"/>
    <property type="project" value="UniProtKB-KW"/>
</dbReference>
<dbReference type="FunFam" id="3.30.760.10:FF:000007">
    <property type="entry name" value="Eukaryotic translation initiation factor 4E family member 3"/>
    <property type="match status" value="1"/>
</dbReference>
<proteinExistence type="inferred from homology"/>
<evidence type="ECO:0000313" key="9">
    <source>
        <dbReference type="Proteomes" id="UP001607303"/>
    </source>
</evidence>
<keyword evidence="4 6" id="KW-0694">RNA-binding</keyword>
<dbReference type="PANTHER" id="PTHR11960">
    <property type="entry name" value="EUKARYOTIC TRANSLATION INITIATION FACTOR 4E RELATED"/>
    <property type="match status" value="1"/>
</dbReference>
<dbReference type="InterPro" id="IPR001040">
    <property type="entry name" value="TIF_eIF_4E"/>
</dbReference>
<keyword evidence="9" id="KW-1185">Reference proteome</keyword>
<evidence type="ECO:0000256" key="2">
    <source>
        <dbReference type="ARBA" id="ARBA00022540"/>
    </source>
</evidence>
<sequence>MVYRIYVDAVDRSNVFYTLIVNVFFFLFFVQLYNPFFFFLSLSFYRRSGENRHMISEIKSSAHRVSKMAAVQCESKDDDSESDLSKSPVFSSKTVEAIEEHDNTGLPLQSSWTFWLDKAISGTTAEEYKANLKKIYTVNTVQSFWAVFNNIPNAAEIQVRYSYHLMRDGRYPIWEEPINQKGGTWRLKCHKIDTAKIWQEVVLAAIGEQFAECVAEGDEVCGVTVSIRDREDLIQIWNVNAALASKATILQRVHVLLPEVNFLTEFYKAHQSHHAYGRC</sequence>
<dbReference type="GO" id="GO:0003723">
    <property type="term" value="F:RNA binding"/>
    <property type="evidence" value="ECO:0007669"/>
    <property type="project" value="UniProtKB-KW"/>
</dbReference>
<organism evidence="8 9">
    <name type="scientific">Vespula maculifrons</name>
    <name type="common">Eastern yellow jacket</name>
    <name type="synonym">Wasp</name>
    <dbReference type="NCBI Taxonomy" id="7453"/>
    <lineage>
        <taxon>Eukaryota</taxon>
        <taxon>Metazoa</taxon>
        <taxon>Ecdysozoa</taxon>
        <taxon>Arthropoda</taxon>
        <taxon>Hexapoda</taxon>
        <taxon>Insecta</taxon>
        <taxon>Pterygota</taxon>
        <taxon>Neoptera</taxon>
        <taxon>Endopterygota</taxon>
        <taxon>Hymenoptera</taxon>
        <taxon>Apocrita</taxon>
        <taxon>Aculeata</taxon>
        <taxon>Vespoidea</taxon>
        <taxon>Vespidae</taxon>
        <taxon>Vespinae</taxon>
        <taxon>Vespula</taxon>
    </lineage>
</organism>
<dbReference type="Gene3D" id="3.30.760.10">
    <property type="entry name" value="RNA Cap, Translation Initiation Factor Eif4e"/>
    <property type="match status" value="1"/>
</dbReference>
<dbReference type="GO" id="GO:0006417">
    <property type="term" value="P:regulation of translation"/>
    <property type="evidence" value="ECO:0007669"/>
    <property type="project" value="UniProtKB-KW"/>
</dbReference>